<evidence type="ECO:0000256" key="1">
    <source>
        <dbReference type="SAM" id="SignalP"/>
    </source>
</evidence>
<reference evidence="2 3" key="1">
    <citation type="submission" date="2023-04" db="EMBL/GenBank/DDBJ databases">
        <title>Luteimonas sp. M1R5S59.</title>
        <authorList>
            <person name="Sun J.-Q."/>
        </authorList>
    </citation>
    <scope>NUCLEOTIDE SEQUENCE [LARGE SCALE GENOMIC DNA]</scope>
    <source>
        <strain evidence="2 3">M1R5S59</strain>
    </source>
</reference>
<accession>A0ABT6JY97</accession>
<sequence>MTRAARLLLILLVVFATATAAARTRNVTDPDAPRSLPADGPVSVQWSDPSEFTDLKFSGNRWRAAQGDWVYQLAEHLRDTAAERLPEGERMDVTITDIGRAGRYEPWHGMRLQDVRILRDHYPPSMKLEFRHYGADGSVLAEGSRELRDTGYLMGGSNIGGQNNLYYEKRMIDEWVRDELRRTSVASH</sequence>
<evidence type="ECO:0000313" key="3">
    <source>
        <dbReference type="Proteomes" id="UP001156873"/>
    </source>
</evidence>
<name>A0ABT6JY97_9GAMM</name>
<dbReference type="InterPro" id="IPR021557">
    <property type="entry name" value="DUF3016"/>
</dbReference>
<proteinExistence type="predicted"/>
<dbReference type="EMBL" id="JARXRO010000020">
    <property type="protein sequence ID" value="MDH5835126.1"/>
    <property type="molecule type" value="Genomic_DNA"/>
</dbReference>
<feature type="signal peptide" evidence="1">
    <location>
        <begin position="1"/>
        <end position="20"/>
    </location>
</feature>
<protein>
    <submittedName>
        <fullName evidence="2">DUF3016 domain-containing protein</fullName>
    </submittedName>
</protein>
<evidence type="ECO:0000313" key="2">
    <source>
        <dbReference type="EMBL" id="MDH5835126.1"/>
    </source>
</evidence>
<keyword evidence="1" id="KW-0732">Signal</keyword>
<dbReference type="Pfam" id="PF11454">
    <property type="entry name" value="DUF3016"/>
    <property type="match status" value="1"/>
</dbReference>
<keyword evidence="3" id="KW-1185">Reference proteome</keyword>
<dbReference type="RefSeq" id="WP_280579760.1">
    <property type="nucleotide sequence ID" value="NZ_JARXRO010000020.1"/>
</dbReference>
<organism evidence="2 3">
    <name type="scientific">Luteimonas kalidii</name>
    <dbReference type="NCBI Taxonomy" id="3042025"/>
    <lineage>
        <taxon>Bacteria</taxon>
        <taxon>Pseudomonadati</taxon>
        <taxon>Pseudomonadota</taxon>
        <taxon>Gammaproteobacteria</taxon>
        <taxon>Lysobacterales</taxon>
        <taxon>Lysobacteraceae</taxon>
        <taxon>Luteimonas</taxon>
    </lineage>
</organism>
<dbReference type="Proteomes" id="UP001156873">
    <property type="component" value="Unassembled WGS sequence"/>
</dbReference>
<comment type="caution">
    <text evidence="2">The sequence shown here is derived from an EMBL/GenBank/DDBJ whole genome shotgun (WGS) entry which is preliminary data.</text>
</comment>
<feature type="chain" id="PRO_5047491967" evidence="1">
    <location>
        <begin position="21"/>
        <end position="188"/>
    </location>
</feature>
<gene>
    <name evidence="2" type="ORF">QFW81_14510</name>
</gene>